<dbReference type="PANTHER" id="PTHR18952">
    <property type="entry name" value="CARBONIC ANHYDRASE"/>
    <property type="match status" value="1"/>
</dbReference>
<dbReference type="InterPro" id="IPR036398">
    <property type="entry name" value="CA_dom_sf"/>
</dbReference>
<dbReference type="CDD" id="cd03124">
    <property type="entry name" value="alpha_CA_prokaryotic_like"/>
    <property type="match status" value="1"/>
</dbReference>
<evidence type="ECO:0000256" key="2">
    <source>
        <dbReference type="SAM" id="Phobius"/>
    </source>
</evidence>
<dbReference type="GO" id="GO:0006730">
    <property type="term" value="P:one-carbon metabolic process"/>
    <property type="evidence" value="ECO:0007669"/>
    <property type="project" value="TreeGrafter"/>
</dbReference>
<feature type="transmembrane region" description="Helical" evidence="2">
    <location>
        <begin position="12"/>
        <end position="30"/>
    </location>
</feature>
<proteinExistence type="predicted"/>
<dbReference type="Pfam" id="PF00194">
    <property type="entry name" value="Carb_anhydrase"/>
    <property type="match status" value="1"/>
</dbReference>
<protein>
    <recommendedName>
        <fullName evidence="3">Alpha-carbonic anhydrase domain-containing protein</fullName>
    </recommendedName>
</protein>
<keyword evidence="2" id="KW-1133">Transmembrane helix</keyword>
<dbReference type="SMART" id="SM01057">
    <property type="entry name" value="Carb_anhydrase"/>
    <property type="match status" value="1"/>
</dbReference>
<dbReference type="GO" id="GO:0008270">
    <property type="term" value="F:zinc ion binding"/>
    <property type="evidence" value="ECO:0007669"/>
    <property type="project" value="InterPro"/>
</dbReference>
<dbReference type="InterPro" id="IPR001148">
    <property type="entry name" value="CA_dom"/>
</dbReference>
<comment type="caution">
    <text evidence="4">The sequence shown here is derived from an EMBL/GenBank/DDBJ whole genome shotgun (WGS) entry which is preliminary data.</text>
</comment>
<feature type="region of interest" description="Disordered" evidence="1">
    <location>
        <begin position="40"/>
        <end position="106"/>
    </location>
</feature>
<feature type="domain" description="Alpha-carbonic anhydrase" evidence="3">
    <location>
        <begin position="1"/>
        <end position="246"/>
    </location>
</feature>
<evidence type="ECO:0000313" key="4">
    <source>
        <dbReference type="EMBL" id="KAI7725606.1"/>
    </source>
</evidence>
<dbReference type="SUPFAM" id="SSF51069">
    <property type="entry name" value="Carbonic anhydrase"/>
    <property type="match status" value="1"/>
</dbReference>
<reference evidence="4" key="1">
    <citation type="submission" date="2022-06" db="EMBL/GenBank/DDBJ databases">
        <title>Uncovering the hologenomic basis of an extraordinary plant invasion.</title>
        <authorList>
            <person name="Bieker V.C."/>
            <person name="Martin M.D."/>
            <person name="Gilbert T."/>
            <person name="Hodgins K."/>
            <person name="Battlay P."/>
            <person name="Petersen B."/>
            <person name="Wilson J."/>
        </authorList>
    </citation>
    <scope>NUCLEOTIDE SEQUENCE</scope>
    <source>
        <strain evidence="4">AA19_3_7</strain>
        <tissue evidence="4">Leaf</tissue>
    </source>
</reference>
<dbReference type="InterPro" id="IPR041891">
    <property type="entry name" value="Alpha_CA_prokaryot-like"/>
</dbReference>
<keyword evidence="2" id="KW-0812">Transmembrane</keyword>
<dbReference type="EMBL" id="JAMZMK010011894">
    <property type="protein sequence ID" value="KAI7725606.1"/>
    <property type="molecule type" value="Genomic_DNA"/>
</dbReference>
<sequence length="251" mass="27685">MISVSMSNPNILSLIIVYLMITSLQSFILICKADASNETETGLHHRRWRASKIDTPNTTSVDSPRKTSNKPPLKGTQPISKGTPTGPEKWGSLNPDWKTCSAGKSQSPISIDVKGAQVKPDNLKQAYIDAPARLINGHDNIAIEWLGDAGGIVLTEKIKTLGTKEAIDLGKINASSLRHDSKRHYRYIGSLTAPPCTEGVIWTIEEKVRSVSQDQINLLKGPHQRELKQNARPLQQLGGRPIWIFDLPIEK</sequence>
<organism evidence="4 5">
    <name type="scientific">Ambrosia artemisiifolia</name>
    <name type="common">Common ragweed</name>
    <dbReference type="NCBI Taxonomy" id="4212"/>
    <lineage>
        <taxon>Eukaryota</taxon>
        <taxon>Viridiplantae</taxon>
        <taxon>Streptophyta</taxon>
        <taxon>Embryophyta</taxon>
        <taxon>Tracheophyta</taxon>
        <taxon>Spermatophyta</taxon>
        <taxon>Magnoliopsida</taxon>
        <taxon>eudicotyledons</taxon>
        <taxon>Gunneridae</taxon>
        <taxon>Pentapetalae</taxon>
        <taxon>asterids</taxon>
        <taxon>campanulids</taxon>
        <taxon>Asterales</taxon>
        <taxon>Asteraceae</taxon>
        <taxon>Asteroideae</taxon>
        <taxon>Heliantheae alliance</taxon>
        <taxon>Heliantheae</taxon>
        <taxon>Ambrosia</taxon>
    </lineage>
</organism>
<dbReference type="Proteomes" id="UP001206925">
    <property type="component" value="Unassembled WGS sequence"/>
</dbReference>
<evidence type="ECO:0000259" key="3">
    <source>
        <dbReference type="PROSITE" id="PS51144"/>
    </source>
</evidence>
<gene>
    <name evidence="4" type="ORF">M8C21_014788</name>
</gene>
<keyword evidence="2" id="KW-0472">Membrane</keyword>
<keyword evidence="5" id="KW-1185">Reference proteome</keyword>
<dbReference type="PROSITE" id="PS51144">
    <property type="entry name" value="ALPHA_CA_2"/>
    <property type="match status" value="1"/>
</dbReference>
<evidence type="ECO:0000256" key="1">
    <source>
        <dbReference type="SAM" id="MobiDB-lite"/>
    </source>
</evidence>
<dbReference type="PANTHER" id="PTHR18952:SF208">
    <property type="entry name" value="CARBONIC ANHYDRASE XA-RELATED"/>
    <property type="match status" value="1"/>
</dbReference>
<dbReference type="InterPro" id="IPR023561">
    <property type="entry name" value="Carbonic_anhydrase_a-class"/>
</dbReference>
<dbReference type="GO" id="GO:0004089">
    <property type="term" value="F:carbonate dehydratase activity"/>
    <property type="evidence" value="ECO:0007669"/>
    <property type="project" value="InterPro"/>
</dbReference>
<dbReference type="Gene3D" id="3.10.200.10">
    <property type="entry name" value="Alpha carbonic anhydrase"/>
    <property type="match status" value="2"/>
</dbReference>
<dbReference type="AlphaFoldDB" id="A0AAD5G2U5"/>
<name>A0AAD5G2U5_AMBAR</name>
<evidence type="ECO:0000313" key="5">
    <source>
        <dbReference type="Proteomes" id="UP001206925"/>
    </source>
</evidence>
<accession>A0AAD5G2U5</accession>